<evidence type="ECO:0000313" key="7">
    <source>
        <dbReference type="EMBL" id="QFQ01871.1"/>
    </source>
</evidence>
<evidence type="ECO:0000256" key="1">
    <source>
        <dbReference type="ARBA" id="ARBA00004651"/>
    </source>
</evidence>
<feature type="transmembrane region" description="Helical" evidence="5">
    <location>
        <begin position="125"/>
        <end position="144"/>
    </location>
</feature>
<evidence type="ECO:0000313" key="8">
    <source>
        <dbReference type="Proteomes" id="UP000326711"/>
    </source>
</evidence>
<dbReference type="Gene3D" id="1.20.1250.20">
    <property type="entry name" value="MFS general substrate transporter like domains"/>
    <property type="match status" value="1"/>
</dbReference>
<dbReference type="GO" id="GO:0005886">
    <property type="term" value="C:plasma membrane"/>
    <property type="evidence" value="ECO:0007669"/>
    <property type="project" value="UniProtKB-SubCell"/>
</dbReference>
<accession>A0A5J6Z699</accession>
<feature type="transmembrane region" description="Helical" evidence="5">
    <location>
        <begin position="180"/>
        <end position="203"/>
    </location>
</feature>
<keyword evidence="8" id="KW-1185">Reference proteome</keyword>
<gene>
    <name evidence="7" type="ORF">CUROG_02400</name>
</gene>
<dbReference type="PANTHER" id="PTHR23531">
    <property type="entry name" value="QUINOLENE RESISTANCE PROTEIN NORA"/>
    <property type="match status" value="1"/>
</dbReference>
<protein>
    <submittedName>
        <fullName evidence="7">Major facilitator superfamily transporter</fullName>
    </submittedName>
</protein>
<comment type="subcellular location">
    <subcellularLocation>
        <location evidence="1">Cell membrane</location>
        <topology evidence="1">Multi-pass membrane protein</topology>
    </subcellularLocation>
</comment>
<feature type="transmembrane region" description="Helical" evidence="5">
    <location>
        <begin position="18"/>
        <end position="39"/>
    </location>
</feature>
<dbReference type="RefSeq" id="WP_236640609.1">
    <property type="nucleotide sequence ID" value="NZ_CP045032.1"/>
</dbReference>
<proteinExistence type="predicted"/>
<reference evidence="8" key="1">
    <citation type="submission" date="2019-10" db="EMBL/GenBank/DDBJ databases">
        <title>Complete genome sequence of Corynebacterium urogenitalis DSM 108747, isolated from the genital tract of a cow.</title>
        <authorList>
            <person name="Ruckert C."/>
            <person name="Ballas P."/>
            <person name="Wagener K."/>
            <person name="Drillich M."/>
            <person name="Kaempfer P."/>
            <person name="Busse H.-J."/>
            <person name="Ehling-Schulz M."/>
        </authorList>
    </citation>
    <scope>NUCLEOTIDE SEQUENCE [LARGE SCALE GENOMIC DNA]</scope>
    <source>
        <strain evidence="8">LMM 1652</strain>
    </source>
</reference>
<dbReference type="InterPro" id="IPR011701">
    <property type="entry name" value="MFS"/>
</dbReference>
<evidence type="ECO:0000256" key="2">
    <source>
        <dbReference type="ARBA" id="ARBA00022692"/>
    </source>
</evidence>
<dbReference type="AlphaFoldDB" id="A0A5J6Z699"/>
<dbReference type="EMBL" id="CP045032">
    <property type="protein sequence ID" value="QFQ01871.1"/>
    <property type="molecule type" value="Genomic_DNA"/>
</dbReference>
<keyword evidence="4 5" id="KW-0472">Membrane</keyword>
<organism evidence="7 8">
    <name type="scientific">Corynebacterium urogenitale</name>
    <dbReference type="NCBI Taxonomy" id="2487892"/>
    <lineage>
        <taxon>Bacteria</taxon>
        <taxon>Bacillati</taxon>
        <taxon>Actinomycetota</taxon>
        <taxon>Actinomycetes</taxon>
        <taxon>Mycobacteriales</taxon>
        <taxon>Corynebacteriaceae</taxon>
        <taxon>Corynebacterium</taxon>
    </lineage>
</organism>
<evidence type="ECO:0000259" key="6">
    <source>
        <dbReference type="PROSITE" id="PS50850"/>
    </source>
</evidence>
<dbReference type="Pfam" id="PF07690">
    <property type="entry name" value="MFS_1"/>
    <property type="match status" value="1"/>
</dbReference>
<dbReference type="InterPro" id="IPR020846">
    <property type="entry name" value="MFS_dom"/>
</dbReference>
<evidence type="ECO:0000256" key="3">
    <source>
        <dbReference type="ARBA" id="ARBA00022989"/>
    </source>
</evidence>
<dbReference type="Proteomes" id="UP000326711">
    <property type="component" value="Chromosome"/>
</dbReference>
<evidence type="ECO:0000256" key="4">
    <source>
        <dbReference type="ARBA" id="ARBA00023136"/>
    </source>
</evidence>
<keyword evidence="2 5" id="KW-0812">Transmembrane</keyword>
<dbReference type="PANTHER" id="PTHR23531:SF1">
    <property type="entry name" value="QUINOLENE RESISTANCE PROTEIN NORA"/>
    <property type="match status" value="1"/>
</dbReference>
<dbReference type="SUPFAM" id="SSF103473">
    <property type="entry name" value="MFS general substrate transporter"/>
    <property type="match status" value="1"/>
</dbReference>
<evidence type="ECO:0000256" key="5">
    <source>
        <dbReference type="SAM" id="Phobius"/>
    </source>
</evidence>
<dbReference type="InterPro" id="IPR036259">
    <property type="entry name" value="MFS_trans_sf"/>
</dbReference>
<feature type="transmembrane region" description="Helical" evidence="5">
    <location>
        <begin position="87"/>
        <end position="113"/>
    </location>
</feature>
<feature type="transmembrane region" description="Helical" evidence="5">
    <location>
        <begin position="156"/>
        <end position="174"/>
    </location>
</feature>
<dbReference type="GO" id="GO:0022857">
    <property type="term" value="F:transmembrane transporter activity"/>
    <property type="evidence" value="ECO:0007669"/>
    <property type="project" value="InterPro"/>
</dbReference>
<dbReference type="PROSITE" id="PS50850">
    <property type="entry name" value="MFS"/>
    <property type="match status" value="1"/>
</dbReference>
<feature type="domain" description="Major facilitator superfamily (MFS) profile" evidence="6">
    <location>
        <begin position="45"/>
        <end position="246"/>
    </location>
</feature>
<keyword evidence="3 5" id="KW-1133">Transmembrane helix</keyword>
<name>A0A5J6Z699_9CORY</name>
<sequence length="246" mass="25815">MQLVAWLPAARRAEGTGYFALGTTLATAIGPALGLWIVGSWSYTALFLATVGTAIVGGLLSLVVVVRGGVEQEQNQGNRARLTWRSIVHPAVAPIGVFMLIVGCCYAGIITFINAFGEDRGVTSGTGLFFLAYAVVTLIGRFFLGRLQDERGDNIVIFLGLVSFATALALLGAAQENWQVIVAGALTGLGYGSLMPAAQTIAVRVVPRSEMGTGISTLFLLLDVGVAFRPYCPGVSAHRGGLWPDV</sequence>
<dbReference type="KEGG" id="cuo:CUROG_02400"/>
<feature type="transmembrane region" description="Helical" evidence="5">
    <location>
        <begin position="45"/>
        <end position="66"/>
    </location>
</feature>
<dbReference type="InterPro" id="IPR052714">
    <property type="entry name" value="MFS_Exporter"/>
</dbReference>